<comment type="subcellular location">
    <subcellularLocation>
        <location evidence="1">Cell membrane</location>
        <topology evidence="1">Single-pass type I membrane protein</topology>
    </subcellularLocation>
    <subcellularLocation>
        <location evidence="2">Cytoplasm</location>
    </subcellularLocation>
    <subcellularLocation>
        <location evidence="3">Secreted</location>
    </subcellularLocation>
</comment>
<evidence type="ECO:0000256" key="30">
    <source>
        <dbReference type="ARBA" id="ARBA00035367"/>
    </source>
</evidence>
<sequence length="1274" mass="140243">MAATRAGPRASEIFTTMEYGPVPESHACALAWLDTQDRQLGHYVNGEWLKPEHRKAVPCRDPITGETLASCLQAEAVDVEAAAEAARTAFESWRGVPRAVRAQHLNRLAKVIQKHQRLLWTLESLVTGRAVREVRDGDVPLAQQLLQYHSVQAYTQEEALAGWGAMGVIGLILPPTFSFLEMMWRICPALAVGCTVVALVPPASPTPLLLAQLAGELAQFPGVLNVLSGPASLGPFLASLCGVQKVAFCGAVEEGRALRRTLAGTGPELGLALGAESLLLLTDTADLDSAVEGVVRLWTRAGGLRLLVQESVWEEAVRRLQARMGRIRCGRGLDGAVDMGARGAAAWDLAQRYVQEARSQGAQVFQAGDVPSGSPFYPPTLVSGLAPASPCAQVEVPWPLVVASPFRTAKEALAMANGTPRGGSASVWSERLGQALELGSGLRVGTVWINSHGLRDPAVPTGGCKESGSAWHGGLDGLYEYLRPPGPFSRPAPLPGPPSYDTFGLAVPPALPAGPEMGPSPAPPYGLFVAGRFQAPGARSSRPTQDSLGNVHCYVAEVRAKDIRGAVEEAHRAAPGQSPGARAALLWALAAALERREPTLVSRLERQGTELKAAKAEVELSVRRLRAWGARTQAQGHTLQVAGLRGPVLRVREPLGVLAIVCPDEWPLLAFVSLLAPALAHGNAVVMVPSGACPLLALEACQEMATLLPAGLVNVVTGDRDHLTRCLALHQDIQALWYFGSAQGDPDTHWGCLELMSRQRERALQRTRQGSPIASTFADRIDQLSDYLLLDYPVTMASNLQDPGTGPPRLQRAWSPQEELCGALWRLVLAQRWMERLKTVAGPQIQDLLEKVNTEIHFVTSCDFQPLPSCLRFVQTNISDLLQDTSAQLLALKPRITRRNFSRCLELRCQPGIGSCWKLRYAFQVLVLDGRGHLLGRLAAIVAKQVLLGRKVVVVRCEGINISGNFYRNKLKYLAFLRKRMNTNPSRGPYHFRAPSRIFWRTVRGMLPHKTKRGQAALDRLKVFDGIPPPYDKKKRMVVPAALKVVRLKPTRKFAYLGRLAHEVGWKYQAVTATLEEKRKEKAKMHYRKKKQLMRLRKQAEKNVEKKIGKYTEVLKTHGLLTERAYQKQPTIFQNKKRVLLGETGKEKLPRYYKNIGLGFKTPKEAIEGTYIDKKCPFTGNVSIRGRILSGVVTKMKMQRTIVIRRDYLHYIRKYNRFEKRHKNMSVHLSPCFRDVQIGDIVTVGECRPLSKTVRFNVLKVTKAAGTKKQFQKF</sequence>
<dbReference type="NCBIfam" id="TIGR01077">
    <property type="entry name" value="L13_A_E"/>
    <property type="match status" value="1"/>
</dbReference>
<dbReference type="HAMAP" id="MF_01366">
    <property type="entry name" value="Ribosomal_uL13"/>
    <property type="match status" value="1"/>
</dbReference>
<dbReference type="Gene3D" id="2.40.50.1000">
    <property type="match status" value="1"/>
</dbReference>
<dbReference type="STRING" id="246437.L9JA37"/>
<dbReference type="EMBL" id="KB321143">
    <property type="protein sequence ID" value="ELW47139.1"/>
    <property type="molecule type" value="Genomic_DNA"/>
</dbReference>
<evidence type="ECO:0000313" key="41">
    <source>
        <dbReference type="Proteomes" id="UP000011518"/>
    </source>
</evidence>
<evidence type="ECO:0000256" key="8">
    <source>
        <dbReference type="ARBA" id="ARBA00022490"/>
    </source>
</evidence>
<evidence type="ECO:0000256" key="25">
    <source>
        <dbReference type="ARBA" id="ARBA00023274"/>
    </source>
</evidence>
<feature type="domain" description="Aldehyde dehydrogenase" evidence="38">
    <location>
        <begin position="48"/>
        <end position="483"/>
    </location>
</feature>
<keyword evidence="41" id="KW-1185">Reference proteome</keyword>
<evidence type="ECO:0000256" key="32">
    <source>
        <dbReference type="ARBA" id="ARBA00045421"/>
    </source>
</evidence>
<evidence type="ECO:0000256" key="17">
    <source>
        <dbReference type="ARBA" id="ARBA00022934"/>
    </source>
</evidence>
<dbReference type="InterPro" id="IPR036899">
    <property type="entry name" value="Ribosomal_uL13_sf"/>
</dbReference>
<evidence type="ECO:0000256" key="34">
    <source>
        <dbReference type="ARBA" id="ARBA00075998"/>
    </source>
</evidence>
<dbReference type="PROSITE" id="PS00056">
    <property type="entry name" value="RIBOSOMAL_S17"/>
    <property type="match status" value="1"/>
</dbReference>
<evidence type="ECO:0000256" key="28">
    <source>
        <dbReference type="ARBA" id="ARBA00035164"/>
    </source>
</evidence>
<dbReference type="GO" id="GO:0015934">
    <property type="term" value="C:large ribosomal subunit"/>
    <property type="evidence" value="ECO:0007669"/>
    <property type="project" value="InterPro"/>
</dbReference>
<dbReference type="InterPro" id="IPR019979">
    <property type="entry name" value="Ribosomal_uS17_CS"/>
</dbReference>
<keyword evidence="12" id="KW-0812">Transmembrane</keyword>
<evidence type="ECO:0000256" key="7">
    <source>
        <dbReference type="ARBA" id="ARBA00022481"/>
    </source>
</evidence>
<evidence type="ECO:0000256" key="10">
    <source>
        <dbReference type="ARBA" id="ARBA00022525"/>
    </source>
</evidence>
<dbReference type="Gene3D" id="1.20.1250.10">
    <property type="match status" value="1"/>
</dbReference>
<dbReference type="GO" id="GO:0008284">
    <property type="term" value="P:positive regulation of cell population proliferation"/>
    <property type="evidence" value="ECO:0007669"/>
    <property type="project" value="UniProtKB-ARBA"/>
</dbReference>
<evidence type="ECO:0000256" key="37">
    <source>
        <dbReference type="SAM" id="Coils"/>
    </source>
</evidence>
<evidence type="ECO:0000256" key="29">
    <source>
        <dbReference type="ARBA" id="ARBA00035201"/>
    </source>
</evidence>
<keyword evidence="10" id="KW-0964">Secreted</keyword>
<dbReference type="PANTHER" id="PTHR11699">
    <property type="entry name" value="ALDEHYDE DEHYDROGENASE-RELATED"/>
    <property type="match status" value="1"/>
</dbReference>
<name>L9JA37_TUPCH</name>
<evidence type="ECO:0000256" key="16">
    <source>
        <dbReference type="ARBA" id="ARBA00022884"/>
    </source>
</evidence>
<keyword evidence="21" id="KW-0472">Membrane</keyword>
<evidence type="ECO:0000256" key="4">
    <source>
        <dbReference type="ARBA" id="ARBA00006227"/>
    </source>
</evidence>
<dbReference type="SUPFAM" id="SSF50249">
    <property type="entry name" value="Nucleic acid-binding proteins"/>
    <property type="match status" value="1"/>
</dbReference>
<dbReference type="AlphaFoldDB" id="L9JA37"/>
<dbReference type="InterPro" id="IPR016163">
    <property type="entry name" value="Ald_DH_C"/>
</dbReference>
<keyword evidence="14" id="KW-0699">rRNA-binding</keyword>
<dbReference type="Pfam" id="PF00366">
    <property type="entry name" value="Ribosomal_S17"/>
    <property type="match status" value="1"/>
</dbReference>
<dbReference type="InterPro" id="IPR005822">
    <property type="entry name" value="Ribosomal_uL13"/>
</dbReference>
<dbReference type="InterPro" id="IPR028333">
    <property type="entry name" value="Ribosomal_uS17_arc/euk"/>
</dbReference>
<dbReference type="GO" id="GO:0006412">
    <property type="term" value="P:translation"/>
    <property type="evidence" value="ECO:0007669"/>
    <property type="project" value="InterPro"/>
</dbReference>
<keyword evidence="25 35" id="KW-0687">Ribonucleoprotein</keyword>
<dbReference type="FunFam" id="3.90.1180.10:FF:000002">
    <property type="entry name" value="60S ribosomal protein L16"/>
    <property type="match status" value="1"/>
</dbReference>
<evidence type="ECO:0000256" key="15">
    <source>
        <dbReference type="ARBA" id="ARBA00022845"/>
    </source>
</evidence>
<comment type="function">
    <text evidence="32">Associated with ribosomes but is not required for canonical ribosome function and has extra-ribosomal functions. Component of the GAIT (gamma interferon-activated inhibitor of translation) complex which mediates interferon-gamma-induced transcript-selective translation inhibition in inflammation processes. Upon interferon-gamma activation and subsequent phosphorylation dissociates from the ribosome and assembles into the GAIT complex which binds to stem loop-containing GAIT elements in the 3'-UTR of diverse inflammatory mRNAs (such as ceruplasmin) and suppresses their translation. In the GAIT complex interacts with m7G cap-bound eIF4G at or near the eIF3-binding site and blocks the recruitment of the 43S ribosomal complex. Involved in methylation of rRNA.</text>
</comment>
<dbReference type="InterPro" id="IPR016161">
    <property type="entry name" value="Ald_DH/histidinol_DH"/>
</dbReference>
<evidence type="ECO:0000256" key="21">
    <source>
        <dbReference type="ARBA" id="ARBA00023136"/>
    </source>
</evidence>
<evidence type="ECO:0000259" key="39">
    <source>
        <dbReference type="Pfam" id="PF16205"/>
    </source>
</evidence>
<dbReference type="Gene3D" id="6.10.250.3250">
    <property type="match status" value="1"/>
</dbReference>
<dbReference type="InterPro" id="IPR032440">
    <property type="entry name" value="Ribosomal_uS17_N"/>
</dbReference>
<comment type="similarity">
    <text evidence="4 36">Belongs to the universal ribosomal protein uL13 family.</text>
</comment>
<dbReference type="GO" id="GO:0019843">
    <property type="term" value="F:rRNA binding"/>
    <property type="evidence" value="ECO:0007669"/>
    <property type="project" value="UniProtKB-KW"/>
</dbReference>
<dbReference type="Proteomes" id="UP000011518">
    <property type="component" value="Unassembled WGS sequence"/>
</dbReference>
<gene>
    <name evidence="40" type="ORF">TREES_T100015211</name>
</gene>
<dbReference type="Gene3D" id="3.90.1180.10">
    <property type="entry name" value="Ribosomal protein L13"/>
    <property type="match status" value="1"/>
</dbReference>
<dbReference type="GO" id="GO:0003735">
    <property type="term" value="F:structural constituent of ribosome"/>
    <property type="evidence" value="ECO:0007669"/>
    <property type="project" value="InterPro"/>
</dbReference>
<dbReference type="InterPro" id="IPR004213">
    <property type="entry name" value="Flt3_lig"/>
</dbReference>
<keyword evidence="22" id="KW-0564">Palmitate</keyword>
<evidence type="ECO:0000256" key="9">
    <source>
        <dbReference type="ARBA" id="ARBA00022514"/>
    </source>
</evidence>
<dbReference type="InterPro" id="IPR012340">
    <property type="entry name" value="NA-bd_OB-fold"/>
</dbReference>
<keyword evidence="23" id="KW-1015">Disulfide bond</keyword>
<dbReference type="InterPro" id="IPR005755">
    <property type="entry name" value="Ribosomal_uL13_euk/arc"/>
</dbReference>
<keyword evidence="18 35" id="KW-0689">Ribosomal protein</keyword>
<dbReference type="Pfam" id="PF02947">
    <property type="entry name" value="Flt3_lig"/>
    <property type="match status" value="1"/>
</dbReference>
<comment type="similarity">
    <text evidence="5 35">Belongs to the universal ribosomal protein uS17 family.</text>
</comment>
<dbReference type="SUPFAM" id="SSF52161">
    <property type="entry name" value="Ribosomal protein L13"/>
    <property type="match status" value="1"/>
</dbReference>
<evidence type="ECO:0000256" key="35">
    <source>
        <dbReference type="RuleBase" id="RU003872"/>
    </source>
</evidence>
<keyword evidence="11" id="KW-0597">Phosphoprotein</keyword>
<evidence type="ECO:0000256" key="18">
    <source>
        <dbReference type="ARBA" id="ARBA00022980"/>
    </source>
</evidence>
<keyword evidence="16" id="KW-0694">RNA-binding</keyword>
<dbReference type="SUPFAM" id="SSF47266">
    <property type="entry name" value="4-helical cytokines"/>
    <property type="match status" value="1"/>
</dbReference>
<accession>L9JA37</accession>
<dbReference type="FunFam" id="1.20.1250.10:FF:000016">
    <property type="entry name" value="Fms-related tyrosine kinase 3 ligand"/>
    <property type="match status" value="1"/>
</dbReference>
<dbReference type="GO" id="GO:0005886">
    <property type="term" value="C:plasma membrane"/>
    <property type="evidence" value="ECO:0007669"/>
    <property type="project" value="UniProtKB-SubCell"/>
</dbReference>
<keyword evidence="37" id="KW-0175">Coiled coil</keyword>
<dbReference type="GO" id="GO:0022626">
    <property type="term" value="C:cytosolic ribosome"/>
    <property type="evidence" value="ECO:0007669"/>
    <property type="project" value="UniProtKB-ARBA"/>
</dbReference>
<dbReference type="GO" id="GO:0006417">
    <property type="term" value="P:regulation of translation"/>
    <property type="evidence" value="ECO:0007669"/>
    <property type="project" value="UniProtKB-KW"/>
</dbReference>
<keyword evidence="15" id="KW-0810">Translation regulation</keyword>
<evidence type="ECO:0000256" key="31">
    <source>
        <dbReference type="ARBA" id="ARBA00035471"/>
    </source>
</evidence>
<feature type="coiled-coil region" evidence="37">
    <location>
        <begin position="1083"/>
        <end position="1110"/>
    </location>
</feature>
<evidence type="ECO:0000256" key="19">
    <source>
        <dbReference type="ARBA" id="ARBA00022989"/>
    </source>
</evidence>
<dbReference type="GO" id="GO:0030183">
    <property type="term" value="P:B cell differentiation"/>
    <property type="evidence" value="ECO:0007669"/>
    <property type="project" value="UniProtKB-ARBA"/>
</dbReference>
<dbReference type="Pfam" id="PF00171">
    <property type="entry name" value="Aldedh"/>
    <property type="match status" value="2"/>
</dbReference>
<evidence type="ECO:0000256" key="20">
    <source>
        <dbReference type="ARBA" id="ARBA00022990"/>
    </source>
</evidence>
<evidence type="ECO:0000256" key="5">
    <source>
        <dbReference type="ARBA" id="ARBA00010254"/>
    </source>
</evidence>
<comment type="subunit">
    <text evidence="27">Component of the 60S ribosome. Component of the GAIT complex. Interacts with EIF4G1.</text>
</comment>
<evidence type="ECO:0000256" key="27">
    <source>
        <dbReference type="ARBA" id="ARBA00026018"/>
    </source>
</evidence>
<dbReference type="FunCoup" id="L9JA37">
    <property type="interactions" value="219"/>
</dbReference>
<dbReference type="PRINTS" id="PR00973">
    <property type="entry name" value="RIBOSOMALS17"/>
</dbReference>
<dbReference type="SUPFAM" id="SSF53720">
    <property type="entry name" value="ALDH-like"/>
    <property type="match status" value="2"/>
</dbReference>
<evidence type="ECO:0000256" key="22">
    <source>
        <dbReference type="ARBA" id="ARBA00023139"/>
    </source>
</evidence>
<dbReference type="Pfam" id="PF00572">
    <property type="entry name" value="Ribosomal_L13"/>
    <property type="match status" value="1"/>
</dbReference>
<dbReference type="CDD" id="cd00364">
    <property type="entry name" value="Ribosomal_uS17"/>
    <property type="match status" value="1"/>
</dbReference>
<evidence type="ECO:0000313" key="40">
    <source>
        <dbReference type="EMBL" id="ELW47139.1"/>
    </source>
</evidence>
<keyword evidence="19" id="KW-1133">Transmembrane helix</keyword>
<evidence type="ECO:0000256" key="6">
    <source>
        <dbReference type="ARBA" id="ARBA00022475"/>
    </source>
</evidence>
<evidence type="ECO:0000256" key="24">
    <source>
        <dbReference type="ARBA" id="ARBA00023180"/>
    </source>
</evidence>
<feature type="domain" description="Small ribosomal subunit protein uS17 N-terminal" evidence="39">
    <location>
        <begin position="1122"/>
        <end position="1189"/>
    </location>
</feature>
<dbReference type="FunFam" id="2.40.50.1000:FF:000008">
    <property type="entry name" value="40S ribosomal protein S11"/>
    <property type="match status" value="1"/>
</dbReference>
<dbReference type="InParanoid" id="L9JA37"/>
<dbReference type="PROSITE" id="PS00783">
    <property type="entry name" value="RIBOSOMAL_L13"/>
    <property type="match status" value="1"/>
</dbReference>
<dbReference type="InterPro" id="IPR015590">
    <property type="entry name" value="Aldehyde_DH_dom"/>
</dbReference>
<dbReference type="InterPro" id="IPR009079">
    <property type="entry name" value="4_helix_cytokine-like_core"/>
</dbReference>
<reference evidence="41" key="2">
    <citation type="journal article" date="2013" name="Nat. Commun.">
        <title>Genome of the Chinese tree shrew.</title>
        <authorList>
            <person name="Fan Y."/>
            <person name="Huang Z.Y."/>
            <person name="Cao C.C."/>
            <person name="Chen C.S."/>
            <person name="Chen Y.X."/>
            <person name="Fan D.D."/>
            <person name="He J."/>
            <person name="Hou H.L."/>
            <person name="Hu L."/>
            <person name="Hu X.T."/>
            <person name="Jiang X.T."/>
            <person name="Lai R."/>
            <person name="Lang Y.S."/>
            <person name="Liang B."/>
            <person name="Liao S.G."/>
            <person name="Mu D."/>
            <person name="Ma Y.Y."/>
            <person name="Niu Y.Y."/>
            <person name="Sun X.Q."/>
            <person name="Xia J.Q."/>
            <person name="Xiao J."/>
            <person name="Xiong Z.Q."/>
            <person name="Xu L."/>
            <person name="Yang L."/>
            <person name="Zhang Y."/>
            <person name="Zhao W."/>
            <person name="Zhao X.D."/>
            <person name="Zheng Y.T."/>
            <person name="Zhou J.M."/>
            <person name="Zhu Y.B."/>
            <person name="Zhang G.J."/>
            <person name="Wang J."/>
            <person name="Yao Y.G."/>
        </authorList>
    </citation>
    <scope>NUCLEOTIDE SEQUENCE [LARGE SCALE GENOMIC DNA]</scope>
</reference>
<keyword evidence="13" id="KW-0732">Signal</keyword>
<reference evidence="41" key="1">
    <citation type="submission" date="2012-07" db="EMBL/GenBank/DDBJ databases">
        <title>Genome of the Chinese tree shrew, a rising model animal genetically related to primates.</title>
        <authorList>
            <person name="Zhang G."/>
            <person name="Fan Y."/>
            <person name="Yao Y."/>
            <person name="Huang Z."/>
        </authorList>
    </citation>
    <scope>NUCLEOTIDE SEQUENCE [LARGE SCALE GENOMIC DNA]</scope>
</reference>
<dbReference type="GO" id="GO:0097028">
    <property type="term" value="P:dendritic cell differentiation"/>
    <property type="evidence" value="ECO:0007669"/>
    <property type="project" value="UniProtKB-ARBA"/>
</dbReference>
<dbReference type="InterPro" id="IPR023563">
    <property type="entry name" value="Ribosomal_uL13_CS"/>
</dbReference>
<dbReference type="GO" id="GO:0005125">
    <property type="term" value="F:cytokine activity"/>
    <property type="evidence" value="ECO:0007669"/>
    <property type="project" value="UniProtKB-KW"/>
</dbReference>
<dbReference type="Gene3D" id="3.40.309.10">
    <property type="entry name" value="Aldehyde Dehydrogenase, Chain A, domain 2"/>
    <property type="match status" value="1"/>
</dbReference>
<evidence type="ECO:0000256" key="36">
    <source>
        <dbReference type="RuleBase" id="RU003877"/>
    </source>
</evidence>
<evidence type="ECO:0000256" key="12">
    <source>
        <dbReference type="ARBA" id="ARBA00022692"/>
    </source>
</evidence>
<proteinExistence type="inferred from homology"/>
<keyword evidence="20" id="KW-0007">Acetylation</keyword>
<keyword evidence="6" id="KW-1003">Cell membrane</keyword>
<evidence type="ECO:0000256" key="26">
    <source>
        <dbReference type="ARBA" id="ARBA00023288"/>
    </source>
</evidence>
<evidence type="ECO:0000256" key="2">
    <source>
        <dbReference type="ARBA" id="ARBA00004496"/>
    </source>
</evidence>
<keyword evidence="26" id="KW-0449">Lipoprotein</keyword>
<dbReference type="CDD" id="cd00392">
    <property type="entry name" value="Ribosomal_L13"/>
    <property type="match status" value="1"/>
</dbReference>
<keyword evidence="24" id="KW-0325">Glycoprotein</keyword>
<dbReference type="NCBIfam" id="TIGR03630">
    <property type="entry name" value="uS17_arch"/>
    <property type="match status" value="1"/>
</dbReference>
<keyword evidence="8" id="KW-0963">Cytoplasm</keyword>
<dbReference type="Gene3D" id="3.40.605.10">
    <property type="entry name" value="Aldehyde Dehydrogenase, Chain A, domain 1"/>
    <property type="match status" value="2"/>
</dbReference>
<dbReference type="Pfam" id="PF16205">
    <property type="entry name" value="Ribosomal_S17_N"/>
    <property type="match status" value="1"/>
</dbReference>
<evidence type="ECO:0000256" key="14">
    <source>
        <dbReference type="ARBA" id="ARBA00022730"/>
    </source>
</evidence>
<evidence type="ECO:0000256" key="3">
    <source>
        <dbReference type="ARBA" id="ARBA00004613"/>
    </source>
</evidence>
<keyword evidence="17" id="KW-0164">Citrullination</keyword>
<dbReference type="FunFam" id="6.10.250.3250:FF:000001">
    <property type="entry name" value="60S ribosomal protein L13a"/>
    <property type="match status" value="1"/>
</dbReference>
<keyword evidence="9" id="KW-0202">Cytokine</keyword>
<feature type="domain" description="Aldehyde dehydrogenase" evidence="38">
    <location>
        <begin position="548"/>
        <end position="742"/>
    </location>
</feature>
<evidence type="ECO:0000256" key="11">
    <source>
        <dbReference type="ARBA" id="ARBA00022553"/>
    </source>
</evidence>
<keyword evidence="7" id="KW-0488">Methylation</keyword>
<organism evidence="40 41">
    <name type="scientific">Tupaia chinensis</name>
    <name type="common">Chinese tree shrew</name>
    <name type="synonym">Tupaia belangeri chinensis</name>
    <dbReference type="NCBI Taxonomy" id="246437"/>
    <lineage>
        <taxon>Eukaryota</taxon>
        <taxon>Metazoa</taxon>
        <taxon>Chordata</taxon>
        <taxon>Craniata</taxon>
        <taxon>Vertebrata</taxon>
        <taxon>Euteleostomi</taxon>
        <taxon>Mammalia</taxon>
        <taxon>Eutheria</taxon>
        <taxon>Euarchontoglires</taxon>
        <taxon>Scandentia</taxon>
        <taxon>Tupaiidae</taxon>
        <taxon>Tupaia</taxon>
    </lineage>
</organism>
<evidence type="ECO:0000256" key="33">
    <source>
        <dbReference type="ARBA" id="ARBA00071640"/>
    </source>
</evidence>
<protein>
    <recommendedName>
        <fullName evidence="33">Fms-related tyrosine kinase 3 ligand</fullName>
    </recommendedName>
    <alternativeName>
        <fullName evidence="31">40S ribosomal protein S11</fullName>
    </alternativeName>
    <alternativeName>
        <fullName evidence="30">60S ribosomal protein L13a</fullName>
    </alternativeName>
    <alternativeName>
        <fullName evidence="29">Large ribosomal subunit protein uL13</fullName>
    </alternativeName>
    <alternativeName>
        <fullName evidence="34">SL cytokine</fullName>
    </alternativeName>
    <alternativeName>
        <fullName evidence="28">Small ribosomal subunit protein uS17</fullName>
    </alternativeName>
</protein>
<dbReference type="InterPro" id="IPR000266">
    <property type="entry name" value="Ribosomal_uS17"/>
</dbReference>
<evidence type="ECO:0000259" key="38">
    <source>
        <dbReference type="Pfam" id="PF00171"/>
    </source>
</evidence>
<evidence type="ECO:0000256" key="23">
    <source>
        <dbReference type="ARBA" id="ARBA00023157"/>
    </source>
</evidence>
<evidence type="ECO:0000256" key="1">
    <source>
        <dbReference type="ARBA" id="ARBA00004251"/>
    </source>
</evidence>
<dbReference type="GO" id="GO:0016620">
    <property type="term" value="F:oxidoreductase activity, acting on the aldehyde or oxo group of donors, NAD or NADP as acceptor"/>
    <property type="evidence" value="ECO:0007669"/>
    <property type="project" value="InterPro"/>
</dbReference>
<evidence type="ECO:0000256" key="13">
    <source>
        <dbReference type="ARBA" id="ARBA00022729"/>
    </source>
</evidence>
<dbReference type="InterPro" id="IPR016162">
    <property type="entry name" value="Ald_DH_N"/>
</dbReference>
<dbReference type="eggNOG" id="KOG2450">
    <property type="taxonomic scope" value="Eukaryota"/>
</dbReference>
<dbReference type="GO" id="GO:0005615">
    <property type="term" value="C:extracellular space"/>
    <property type="evidence" value="ECO:0007669"/>
    <property type="project" value="UniProtKB-KW"/>
</dbReference>